<evidence type="ECO:0000256" key="7">
    <source>
        <dbReference type="ARBA" id="ARBA00023136"/>
    </source>
</evidence>
<dbReference type="OrthoDB" id="2017665at2759"/>
<comment type="similarity">
    <text evidence="2">Belongs to the psbW family.</text>
</comment>
<dbReference type="PANTHER" id="PTHR34552">
    <property type="entry name" value="PHOTOSYSTEM II REACTION CENTER W PROTEIN, CHLOROPLASTIC"/>
    <property type="match status" value="1"/>
</dbReference>
<keyword evidence="4" id="KW-0602">Photosynthesis</keyword>
<dbReference type="InterPro" id="IPR009806">
    <property type="entry name" value="PSII_PsbW_class2"/>
</dbReference>
<evidence type="ECO:0000256" key="4">
    <source>
        <dbReference type="ARBA" id="ARBA00022531"/>
    </source>
</evidence>
<evidence type="ECO:0000313" key="10">
    <source>
        <dbReference type="EMBL" id="SZX66957.1"/>
    </source>
</evidence>
<evidence type="ECO:0000256" key="9">
    <source>
        <dbReference type="ARBA" id="ARBA00031756"/>
    </source>
</evidence>
<dbReference type="GO" id="GO:0042549">
    <property type="term" value="P:photosystem II stabilization"/>
    <property type="evidence" value="ECO:0007669"/>
    <property type="project" value="TreeGrafter"/>
</dbReference>
<comment type="subcellular location">
    <subcellularLocation>
        <location evidence="1">Plastid</location>
        <location evidence="1">Chloroplast thylakoid membrane</location>
        <topology evidence="1">Single-pass membrane protein</topology>
    </subcellularLocation>
</comment>
<keyword evidence="6" id="KW-0793">Thylakoid</keyword>
<evidence type="ECO:0000256" key="1">
    <source>
        <dbReference type="ARBA" id="ARBA00004581"/>
    </source>
</evidence>
<keyword evidence="7" id="KW-0472">Membrane</keyword>
<name>A0A383VN57_TETOB</name>
<protein>
    <recommendedName>
        <fullName evidence="9">PSII 6.1 kDa protein</fullName>
    </recommendedName>
</protein>
<gene>
    <name evidence="10" type="ORF">BQ4739_LOCUS7383</name>
</gene>
<dbReference type="GO" id="GO:0015979">
    <property type="term" value="P:photosynthesis"/>
    <property type="evidence" value="ECO:0007669"/>
    <property type="project" value="UniProtKB-KW"/>
</dbReference>
<dbReference type="EMBL" id="FNXT01000767">
    <property type="protein sequence ID" value="SZX66957.1"/>
    <property type="molecule type" value="Genomic_DNA"/>
</dbReference>
<accession>A0A383VN57</accession>
<keyword evidence="11" id="KW-1185">Reference proteome</keyword>
<reference evidence="10 11" key="1">
    <citation type="submission" date="2016-10" db="EMBL/GenBank/DDBJ databases">
        <authorList>
            <person name="Cai Z."/>
        </authorList>
    </citation>
    <scope>NUCLEOTIDE SEQUENCE [LARGE SCALE GENOMIC DNA]</scope>
</reference>
<organism evidence="10 11">
    <name type="scientific">Tetradesmus obliquus</name>
    <name type="common">Green alga</name>
    <name type="synonym">Acutodesmus obliquus</name>
    <dbReference type="NCBI Taxonomy" id="3088"/>
    <lineage>
        <taxon>Eukaryota</taxon>
        <taxon>Viridiplantae</taxon>
        <taxon>Chlorophyta</taxon>
        <taxon>core chlorophytes</taxon>
        <taxon>Chlorophyceae</taxon>
        <taxon>CS clade</taxon>
        <taxon>Sphaeropleales</taxon>
        <taxon>Scenedesmaceae</taxon>
        <taxon>Tetradesmus</taxon>
    </lineage>
</organism>
<dbReference type="PANTHER" id="PTHR34552:SF1">
    <property type="entry name" value="PHOTOSYSTEM II REACTION CENTER W PROTEIN, CHLOROPLASTIC"/>
    <property type="match status" value="1"/>
</dbReference>
<evidence type="ECO:0000256" key="8">
    <source>
        <dbReference type="ARBA" id="ARBA00023276"/>
    </source>
</evidence>
<dbReference type="GO" id="GO:0009535">
    <property type="term" value="C:chloroplast thylakoid membrane"/>
    <property type="evidence" value="ECO:0007669"/>
    <property type="project" value="UniProtKB-SubCell"/>
</dbReference>
<dbReference type="STRING" id="3088.A0A383VN57"/>
<evidence type="ECO:0000256" key="5">
    <source>
        <dbReference type="ARBA" id="ARBA00022640"/>
    </source>
</evidence>
<dbReference type="Pfam" id="PF07123">
    <property type="entry name" value="PsbW"/>
    <property type="match status" value="1"/>
</dbReference>
<evidence type="ECO:0000313" key="11">
    <source>
        <dbReference type="Proteomes" id="UP000256970"/>
    </source>
</evidence>
<evidence type="ECO:0000256" key="2">
    <source>
        <dbReference type="ARBA" id="ARBA00010395"/>
    </source>
</evidence>
<keyword evidence="5" id="KW-0934">Plastid</keyword>
<dbReference type="AlphaFoldDB" id="A0A383VN57"/>
<dbReference type="GO" id="GO:0009523">
    <property type="term" value="C:photosystem II"/>
    <property type="evidence" value="ECO:0007669"/>
    <property type="project" value="UniProtKB-KW"/>
</dbReference>
<evidence type="ECO:0000256" key="3">
    <source>
        <dbReference type="ARBA" id="ARBA00022528"/>
    </source>
</evidence>
<proteinExistence type="inferred from homology"/>
<dbReference type="Proteomes" id="UP000256970">
    <property type="component" value="Unassembled WGS sequence"/>
</dbReference>
<keyword evidence="3" id="KW-0150">Chloroplast</keyword>
<keyword evidence="8" id="KW-0604">Photosystem II</keyword>
<evidence type="ECO:0000256" key="6">
    <source>
        <dbReference type="ARBA" id="ARBA00023078"/>
    </source>
</evidence>
<sequence>MAIAQKAATRQVAKATQARAVRPVVVRGAVKCQAQQGQQLAKKAAAAAASLPALLAASPAFALVDDRLNGDGAGIALGVNQPILGWVIGGVATAIWIAYFIAQKDFGDFEDKDSGLDL</sequence>